<evidence type="ECO:0000256" key="8">
    <source>
        <dbReference type="ARBA" id="ARBA00023034"/>
    </source>
</evidence>
<keyword evidence="6" id="KW-0735">Signal-anchor</keyword>
<keyword evidence="3" id="KW-0328">Glycosyltransferase</keyword>
<name>A0A9Q0YIN3_HOLLE</name>
<dbReference type="GO" id="GO:0003828">
    <property type="term" value="F:alpha-N-acetylneuraminate alpha-2,8-sialyltransferase activity"/>
    <property type="evidence" value="ECO:0007669"/>
    <property type="project" value="TreeGrafter"/>
</dbReference>
<dbReference type="GO" id="GO:0006491">
    <property type="term" value="P:N-glycan processing"/>
    <property type="evidence" value="ECO:0007669"/>
    <property type="project" value="TreeGrafter"/>
</dbReference>
<dbReference type="Pfam" id="PF00777">
    <property type="entry name" value="Glyco_transf_29"/>
    <property type="match status" value="1"/>
</dbReference>
<dbReference type="Gene3D" id="3.90.1480.20">
    <property type="entry name" value="Glycosyl transferase family 29"/>
    <property type="match status" value="1"/>
</dbReference>
<keyword evidence="7" id="KW-1133">Transmembrane helix</keyword>
<comment type="subcellular location">
    <subcellularLocation>
        <location evidence="1">Golgi apparatus membrane</location>
        <topology evidence="1">Single-pass type II membrane protein</topology>
    </subcellularLocation>
</comment>
<dbReference type="GO" id="GO:0009311">
    <property type="term" value="P:oligosaccharide metabolic process"/>
    <property type="evidence" value="ECO:0007669"/>
    <property type="project" value="TreeGrafter"/>
</dbReference>
<dbReference type="InterPro" id="IPR001675">
    <property type="entry name" value="Glyco_trans_29"/>
</dbReference>
<sequence>MKEMKSCVNPAISVLMYSDTLPQNMTFKQNFKTFVPKVEGGEVNTETLKKKWKHKRKLCPVDDLDPTFRIMTKQAKCAIVGNSGILLGSNCGKDIDAHDFVLRANLAKLNGYTNDVGNKTSVMMINVSLVRKLYKILTGSSNKSETEKENMFRYFQSIQGAAIWYPKATGGDIAKQLQEIATVLIKEKVPLQFGFSITSAAGETKR</sequence>
<evidence type="ECO:0000256" key="2">
    <source>
        <dbReference type="ARBA" id="ARBA00006003"/>
    </source>
</evidence>
<keyword evidence="5" id="KW-0812">Transmembrane</keyword>
<evidence type="ECO:0000313" key="11">
    <source>
        <dbReference type="EMBL" id="KAJ8020982.1"/>
    </source>
</evidence>
<reference evidence="11" key="1">
    <citation type="submission" date="2021-10" db="EMBL/GenBank/DDBJ databases">
        <title>Tropical sea cucumber genome reveals ecological adaptation and Cuvierian tubules defense mechanism.</title>
        <authorList>
            <person name="Chen T."/>
        </authorList>
    </citation>
    <scope>NUCLEOTIDE SEQUENCE</scope>
    <source>
        <strain evidence="11">Nanhai2018</strain>
        <tissue evidence="11">Muscle</tissue>
    </source>
</reference>
<gene>
    <name evidence="11" type="ORF">HOLleu_40730</name>
</gene>
<protein>
    <submittedName>
        <fullName evidence="11">Alpha-2,8-sialyltransferase 8B</fullName>
    </submittedName>
</protein>
<keyword evidence="10" id="KW-0325">Glycoprotein</keyword>
<keyword evidence="12" id="KW-1185">Reference proteome</keyword>
<organism evidence="11 12">
    <name type="scientific">Holothuria leucospilota</name>
    <name type="common">Black long sea cucumber</name>
    <name type="synonym">Mertensiothuria leucospilota</name>
    <dbReference type="NCBI Taxonomy" id="206669"/>
    <lineage>
        <taxon>Eukaryota</taxon>
        <taxon>Metazoa</taxon>
        <taxon>Echinodermata</taxon>
        <taxon>Eleutherozoa</taxon>
        <taxon>Echinozoa</taxon>
        <taxon>Holothuroidea</taxon>
        <taxon>Aspidochirotacea</taxon>
        <taxon>Aspidochirotida</taxon>
        <taxon>Holothuriidae</taxon>
        <taxon>Holothuria</taxon>
    </lineage>
</organism>
<dbReference type="InterPro" id="IPR050943">
    <property type="entry name" value="Glycosyltr_29_Sialyltrsf"/>
</dbReference>
<keyword evidence="9" id="KW-0472">Membrane</keyword>
<dbReference type="GO" id="GO:0000139">
    <property type="term" value="C:Golgi membrane"/>
    <property type="evidence" value="ECO:0007669"/>
    <property type="project" value="UniProtKB-SubCell"/>
</dbReference>
<evidence type="ECO:0000256" key="4">
    <source>
        <dbReference type="ARBA" id="ARBA00022679"/>
    </source>
</evidence>
<evidence type="ECO:0000256" key="10">
    <source>
        <dbReference type="ARBA" id="ARBA00023180"/>
    </source>
</evidence>
<comment type="similarity">
    <text evidence="2">Belongs to the glycosyltransferase 29 family.</text>
</comment>
<comment type="caution">
    <text evidence="11">The sequence shown here is derived from an EMBL/GenBank/DDBJ whole genome shotgun (WGS) entry which is preliminary data.</text>
</comment>
<dbReference type="PANTHER" id="PTHR11987:SF53">
    <property type="entry name" value="ALPHA-2,8-SIALYLTRANSFERASE 8F-LIKE"/>
    <property type="match status" value="1"/>
</dbReference>
<evidence type="ECO:0000256" key="5">
    <source>
        <dbReference type="ARBA" id="ARBA00022692"/>
    </source>
</evidence>
<accession>A0A9Q0YIN3</accession>
<proteinExistence type="inferred from homology"/>
<dbReference type="EMBL" id="JAIZAY010000022">
    <property type="protein sequence ID" value="KAJ8020982.1"/>
    <property type="molecule type" value="Genomic_DNA"/>
</dbReference>
<dbReference type="OrthoDB" id="10264956at2759"/>
<dbReference type="AlphaFoldDB" id="A0A9Q0YIN3"/>
<keyword evidence="8" id="KW-0333">Golgi apparatus</keyword>
<keyword evidence="4" id="KW-0808">Transferase</keyword>
<evidence type="ECO:0000313" key="12">
    <source>
        <dbReference type="Proteomes" id="UP001152320"/>
    </source>
</evidence>
<dbReference type="PANTHER" id="PTHR11987">
    <property type="entry name" value="ALPHA-2,8-SIALYLTRANSFERASE"/>
    <property type="match status" value="1"/>
</dbReference>
<dbReference type="Proteomes" id="UP001152320">
    <property type="component" value="Chromosome 22"/>
</dbReference>
<evidence type="ECO:0000256" key="6">
    <source>
        <dbReference type="ARBA" id="ARBA00022968"/>
    </source>
</evidence>
<evidence type="ECO:0000256" key="1">
    <source>
        <dbReference type="ARBA" id="ARBA00004323"/>
    </source>
</evidence>
<evidence type="ECO:0000256" key="9">
    <source>
        <dbReference type="ARBA" id="ARBA00023136"/>
    </source>
</evidence>
<evidence type="ECO:0000256" key="7">
    <source>
        <dbReference type="ARBA" id="ARBA00022989"/>
    </source>
</evidence>
<dbReference type="InterPro" id="IPR038578">
    <property type="entry name" value="GT29-like_sf"/>
</dbReference>
<evidence type="ECO:0000256" key="3">
    <source>
        <dbReference type="ARBA" id="ARBA00022676"/>
    </source>
</evidence>